<dbReference type="InterPro" id="IPR034016">
    <property type="entry name" value="M1_APN-typ"/>
</dbReference>
<keyword evidence="4" id="KW-0645">Protease</keyword>
<comment type="cofactor">
    <cofactor evidence="11">
        <name>Zn(2+)</name>
        <dbReference type="ChEBI" id="CHEBI:29105"/>
    </cofactor>
    <text evidence="11">Binds 1 zinc ion per subunit.</text>
</comment>
<dbReference type="Proteomes" id="UP000292052">
    <property type="component" value="Unassembled WGS sequence"/>
</dbReference>
<feature type="binding site" evidence="11">
    <location>
        <position position="323"/>
    </location>
    <ligand>
        <name>Zn(2+)</name>
        <dbReference type="ChEBI" id="CHEBI:29105"/>
        <note>catalytic</note>
    </ligand>
</feature>
<dbReference type="GO" id="GO:0043171">
    <property type="term" value="P:peptide catabolic process"/>
    <property type="evidence" value="ECO:0007669"/>
    <property type="project" value="TreeGrafter"/>
</dbReference>
<dbReference type="InterPro" id="IPR050344">
    <property type="entry name" value="Peptidase_M1_aminopeptidases"/>
</dbReference>
<dbReference type="STRING" id="1661398.A0A482VA36"/>
<evidence type="ECO:0000256" key="12">
    <source>
        <dbReference type="PIRSR" id="PIRSR634016-4"/>
    </source>
</evidence>
<evidence type="ECO:0000256" key="9">
    <source>
        <dbReference type="ARBA" id="ARBA00023288"/>
    </source>
</evidence>
<evidence type="ECO:0000259" key="14">
    <source>
        <dbReference type="Pfam" id="PF17900"/>
    </source>
</evidence>
<proteinExistence type="inferred from homology"/>
<gene>
    <name evidence="15" type="ORF">BDFB_012148</name>
</gene>
<keyword evidence="8" id="KW-0482">Metalloprotease</keyword>
<dbReference type="AlphaFoldDB" id="A0A482VA36"/>
<dbReference type="SUPFAM" id="SSF55486">
    <property type="entry name" value="Metalloproteases ('zincins'), catalytic domain"/>
    <property type="match status" value="1"/>
</dbReference>
<evidence type="ECO:0000259" key="13">
    <source>
        <dbReference type="Pfam" id="PF01433"/>
    </source>
</evidence>
<keyword evidence="3" id="KW-0472">Membrane</keyword>
<dbReference type="GO" id="GO:0005615">
    <property type="term" value="C:extracellular space"/>
    <property type="evidence" value="ECO:0007669"/>
    <property type="project" value="TreeGrafter"/>
</dbReference>
<keyword evidence="6" id="KW-0378">Hydrolase</keyword>
<feature type="binding site" evidence="11">
    <location>
        <position position="346"/>
    </location>
    <ligand>
        <name>Zn(2+)</name>
        <dbReference type="ChEBI" id="CHEBI:29105"/>
        <note>catalytic</note>
    </ligand>
</feature>
<dbReference type="Pfam" id="PF17900">
    <property type="entry name" value="Peptidase_M1_N"/>
    <property type="match status" value="1"/>
</dbReference>
<dbReference type="SUPFAM" id="SSF63737">
    <property type="entry name" value="Leukotriene A4 hydrolase N-terminal domain"/>
    <property type="match status" value="1"/>
</dbReference>
<dbReference type="GO" id="GO:0070006">
    <property type="term" value="F:metalloaminopeptidase activity"/>
    <property type="evidence" value="ECO:0007669"/>
    <property type="project" value="TreeGrafter"/>
</dbReference>
<dbReference type="GO" id="GO:0042277">
    <property type="term" value="F:peptide binding"/>
    <property type="evidence" value="ECO:0007669"/>
    <property type="project" value="TreeGrafter"/>
</dbReference>
<evidence type="ECO:0000256" key="6">
    <source>
        <dbReference type="ARBA" id="ARBA00022801"/>
    </source>
</evidence>
<dbReference type="InterPro" id="IPR001930">
    <property type="entry name" value="Peptidase_M1"/>
</dbReference>
<dbReference type="GO" id="GO:0005886">
    <property type="term" value="C:plasma membrane"/>
    <property type="evidence" value="ECO:0007669"/>
    <property type="project" value="UniProtKB-SubCell"/>
</dbReference>
<comment type="subcellular location">
    <subcellularLocation>
        <location evidence="1">Cell membrane</location>
        <topology evidence="1">Lipid-anchor</topology>
        <topology evidence="1">GPI-anchor</topology>
    </subcellularLocation>
</comment>
<keyword evidence="3" id="KW-0325">Glycoprotein</keyword>
<feature type="non-terminal residue" evidence="15">
    <location>
        <position position="1"/>
    </location>
</feature>
<dbReference type="Gene3D" id="1.10.390.10">
    <property type="entry name" value="Neutral Protease Domain 2"/>
    <property type="match status" value="1"/>
</dbReference>
<dbReference type="PRINTS" id="PR00756">
    <property type="entry name" value="ALADIPTASE"/>
</dbReference>
<evidence type="ECO:0000313" key="15">
    <source>
        <dbReference type="EMBL" id="RZB40073.1"/>
    </source>
</evidence>
<dbReference type="Gene3D" id="2.60.40.1910">
    <property type="match status" value="1"/>
</dbReference>
<evidence type="ECO:0000256" key="4">
    <source>
        <dbReference type="ARBA" id="ARBA00022670"/>
    </source>
</evidence>
<feature type="active site" description="Proton acceptor" evidence="10">
    <location>
        <position position="324"/>
    </location>
</feature>
<evidence type="ECO:0000256" key="11">
    <source>
        <dbReference type="PIRSR" id="PIRSR634016-3"/>
    </source>
</evidence>
<feature type="binding site" evidence="11">
    <location>
        <position position="327"/>
    </location>
    <ligand>
        <name>Zn(2+)</name>
        <dbReference type="ChEBI" id="CHEBI:29105"/>
        <note>catalytic</note>
    </ligand>
</feature>
<evidence type="ECO:0000313" key="16">
    <source>
        <dbReference type="Proteomes" id="UP000292052"/>
    </source>
</evidence>
<feature type="non-terminal residue" evidence="15">
    <location>
        <position position="555"/>
    </location>
</feature>
<name>A0A482VA36_ASBVE</name>
<dbReference type="FunFam" id="2.60.40.1730:FF:000013">
    <property type="entry name" value="Aminopeptidase"/>
    <property type="match status" value="1"/>
</dbReference>
<evidence type="ECO:0000256" key="8">
    <source>
        <dbReference type="ARBA" id="ARBA00023049"/>
    </source>
</evidence>
<feature type="domain" description="Aminopeptidase N-like N-terminal" evidence="14">
    <location>
        <begin position="26"/>
        <end position="215"/>
    </location>
</feature>
<dbReference type="InterPro" id="IPR027268">
    <property type="entry name" value="Peptidase_M4/M1_CTD_sf"/>
</dbReference>
<protein>
    <submittedName>
        <fullName evidence="15">Peptidase M1 and/or CopC domain containing protein</fullName>
    </submittedName>
</protein>
<dbReference type="OrthoDB" id="10031169at2759"/>
<dbReference type="GO" id="GO:0006508">
    <property type="term" value="P:proteolysis"/>
    <property type="evidence" value="ECO:0007669"/>
    <property type="project" value="UniProtKB-KW"/>
</dbReference>
<sequence length="555" mass="63542">FTNSSPIENRAEETPEYRLPVDVAFPDNYNLELTLEENVFDINKFSGILKLTFKILKETQEIKLHANDKLQFSEVKLTGKDGKEIANINYAVNSQTEILTITTDTILSTGDYILNFIYTGDLRTDGMYGFYKSYYLDSEGQYNYLATTQFQATYARRAFPCFDEPLFKATFDIKIRHQEKFNALGNTKGERRLDADKPGFVVTTFGQTPKMSTYLVAFIVSDFDCSLDDSSVPHQICSRVEAASTRKLALELGPQILTALEDYTGVPYADEQITKIDQVAIPDFSAGAMENWGLATYRETALLWDEQKSSNRYKQRIATVITHELAHMWFGDLVTTHWWDDTFLNEGWATYLEYFITAKVLNDWQLEKQFVLDELQPMLQIDSLQSSRPLSFKASTPAEVSSRFTSVSYNKGGSILRMVENFMGTENFKKGITKYLKDNSYNNVVPSDLWTAFQEFTADLPETLEKVMEKWVIKSGYPLLTVRVNGSNVIISQERFFTDGGVPSDSEKWYVPVTWTKSNDPNTFQNRWLLPSEDLVIQGELTDATEWIILNKQQI</sequence>
<dbReference type="PANTHER" id="PTHR11533:SF301">
    <property type="entry name" value="AMINOPEPTIDASE"/>
    <property type="match status" value="1"/>
</dbReference>
<evidence type="ECO:0000256" key="7">
    <source>
        <dbReference type="ARBA" id="ARBA00022833"/>
    </source>
</evidence>
<dbReference type="InterPro" id="IPR045357">
    <property type="entry name" value="Aminopeptidase_N-like_N"/>
</dbReference>
<dbReference type="GO" id="GO:0008270">
    <property type="term" value="F:zinc ion binding"/>
    <property type="evidence" value="ECO:0007669"/>
    <property type="project" value="InterPro"/>
</dbReference>
<evidence type="ECO:0000256" key="1">
    <source>
        <dbReference type="ARBA" id="ARBA00004609"/>
    </source>
</evidence>
<evidence type="ECO:0000256" key="5">
    <source>
        <dbReference type="ARBA" id="ARBA00022723"/>
    </source>
</evidence>
<dbReference type="InterPro" id="IPR042097">
    <property type="entry name" value="Aminopeptidase_N-like_N_sf"/>
</dbReference>
<evidence type="ECO:0000256" key="10">
    <source>
        <dbReference type="PIRSR" id="PIRSR634016-1"/>
    </source>
</evidence>
<comment type="caution">
    <text evidence="15">The sequence shown here is derived from an EMBL/GenBank/DDBJ whole genome shotgun (WGS) entry which is preliminary data.</text>
</comment>
<dbReference type="Gene3D" id="2.60.40.1730">
    <property type="entry name" value="tricorn interacting facor f3 domain"/>
    <property type="match status" value="1"/>
</dbReference>
<dbReference type="Pfam" id="PF01433">
    <property type="entry name" value="Peptidase_M1"/>
    <property type="match status" value="1"/>
</dbReference>
<dbReference type="FunFam" id="1.10.390.10:FF:000019">
    <property type="entry name" value="Aminopeptidase"/>
    <property type="match status" value="1"/>
</dbReference>
<keyword evidence="16" id="KW-1185">Reference proteome</keyword>
<dbReference type="EMBL" id="QDEB01122682">
    <property type="protein sequence ID" value="RZB40073.1"/>
    <property type="molecule type" value="Genomic_DNA"/>
</dbReference>
<comment type="similarity">
    <text evidence="2">Belongs to the peptidase M1 family.</text>
</comment>
<accession>A0A482VA36</accession>
<reference evidence="15 16" key="1">
    <citation type="submission" date="2017-03" db="EMBL/GenBank/DDBJ databases">
        <title>Genome of the blue death feigning beetle - Asbolus verrucosus.</title>
        <authorList>
            <person name="Rider S.D."/>
        </authorList>
    </citation>
    <scope>NUCLEOTIDE SEQUENCE [LARGE SCALE GENOMIC DNA]</scope>
    <source>
        <strain evidence="15">Butters</strain>
        <tissue evidence="15">Head and leg muscle</tissue>
    </source>
</reference>
<keyword evidence="7 11" id="KW-0862">Zinc</keyword>
<feature type="domain" description="Peptidase M1 membrane alanine aminopeptidase" evidence="13">
    <location>
        <begin position="249"/>
        <end position="471"/>
    </location>
</feature>
<dbReference type="PANTHER" id="PTHR11533">
    <property type="entry name" value="PROTEASE M1 ZINC METALLOPROTEASE"/>
    <property type="match status" value="1"/>
</dbReference>
<feature type="site" description="Transition state stabilizer" evidence="12">
    <location>
        <position position="409"/>
    </location>
</feature>
<evidence type="ECO:0000256" key="2">
    <source>
        <dbReference type="ARBA" id="ARBA00010136"/>
    </source>
</evidence>
<dbReference type="CDD" id="cd09601">
    <property type="entry name" value="M1_APN-Q_like"/>
    <property type="match status" value="1"/>
</dbReference>
<dbReference type="GO" id="GO:0005737">
    <property type="term" value="C:cytoplasm"/>
    <property type="evidence" value="ECO:0007669"/>
    <property type="project" value="TreeGrafter"/>
</dbReference>
<keyword evidence="5 11" id="KW-0479">Metal-binding</keyword>
<organism evidence="15 16">
    <name type="scientific">Asbolus verrucosus</name>
    <name type="common">Desert ironclad beetle</name>
    <dbReference type="NCBI Taxonomy" id="1661398"/>
    <lineage>
        <taxon>Eukaryota</taxon>
        <taxon>Metazoa</taxon>
        <taxon>Ecdysozoa</taxon>
        <taxon>Arthropoda</taxon>
        <taxon>Hexapoda</taxon>
        <taxon>Insecta</taxon>
        <taxon>Pterygota</taxon>
        <taxon>Neoptera</taxon>
        <taxon>Endopterygota</taxon>
        <taxon>Coleoptera</taxon>
        <taxon>Polyphaga</taxon>
        <taxon>Cucujiformia</taxon>
        <taxon>Tenebrionidae</taxon>
        <taxon>Pimeliinae</taxon>
        <taxon>Asbolus</taxon>
    </lineage>
</organism>
<evidence type="ECO:0000256" key="3">
    <source>
        <dbReference type="ARBA" id="ARBA00022622"/>
    </source>
</evidence>
<dbReference type="GO" id="GO:0098552">
    <property type="term" value="C:side of membrane"/>
    <property type="evidence" value="ECO:0007669"/>
    <property type="project" value="UniProtKB-KW"/>
</dbReference>
<dbReference type="InterPro" id="IPR014782">
    <property type="entry name" value="Peptidase_M1_dom"/>
</dbReference>
<keyword evidence="9" id="KW-0449">Lipoprotein</keyword>
<keyword evidence="3" id="KW-0336">GPI-anchor</keyword>